<comment type="caution">
    <text evidence="2">The sequence shown here is derived from an EMBL/GenBank/DDBJ whole genome shotgun (WGS) entry which is preliminary data.</text>
</comment>
<evidence type="ECO:0000313" key="3">
    <source>
        <dbReference type="Proteomes" id="UP001339911"/>
    </source>
</evidence>
<gene>
    <name evidence="2" type="ORF">V1634_25785</name>
</gene>
<keyword evidence="3" id="KW-1185">Reference proteome</keyword>
<dbReference type="EMBL" id="JAZGQL010000024">
    <property type="protein sequence ID" value="MEE6310252.1"/>
    <property type="molecule type" value="Genomic_DNA"/>
</dbReference>
<dbReference type="Proteomes" id="UP001339911">
    <property type="component" value="Unassembled WGS sequence"/>
</dbReference>
<name>A0ABU7SJV2_9ACTN</name>
<evidence type="ECO:0008006" key="4">
    <source>
        <dbReference type="Google" id="ProtNLM"/>
    </source>
</evidence>
<reference evidence="2 3" key="1">
    <citation type="submission" date="2024-01" db="EMBL/GenBank/DDBJ databases">
        <title>Genome insights into Plantactinospora veratri sp. nov.</title>
        <authorList>
            <person name="Wang L."/>
        </authorList>
    </citation>
    <scope>NUCLEOTIDE SEQUENCE [LARGE SCALE GENOMIC DNA]</scope>
    <source>
        <strain evidence="2 3">NEAU-FHS4</strain>
    </source>
</reference>
<evidence type="ECO:0000256" key="1">
    <source>
        <dbReference type="SAM" id="MobiDB-lite"/>
    </source>
</evidence>
<sequence>MTLRQVRRRCEQLARGIRVPDPFDLDTFIGDFGADRGRPVHLIAFDLPPGAPCGLCVSTDAADYLVVTSAATGVQRVHIALHELAHLLLEHRLHLLDDVRGSRQLFRHLDPGVVRAMFARTNYSSQEEQEAETLASLLGQRAGLWRPPAPRTPSDPVVERLGQSLEH</sequence>
<feature type="region of interest" description="Disordered" evidence="1">
    <location>
        <begin position="145"/>
        <end position="167"/>
    </location>
</feature>
<protein>
    <recommendedName>
        <fullName evidence="4">IrrE N-terminal-like domain-containing protein</fullName>
    </recommendedName>
</protein>
<dbReference type="RefSeq" id="WP_331210476.1">
    <property type="nucleotide sequence ID" value="NZ_JAZGQL010000024.1"/>
</dbReference>
<organism evidence="2 3">
    <name type="scientific">Plantactinospora veratri</name>
    <dbReference type="NCBI Taxonomy" id="1436122"/>
    <lineage>
        <taxon>Bacteria</taxon>
        <taxon>Bacillati</taxon>
        <taxon>Actinomycetota</taxon>
        <taxon>Actinomycetes</taxon>
        <taxon>Micromonosporales</taxon>
        <taxon>Micromonosporaceae</taxon>
        <taxon>Plantactinospora</taxon>
    </lineage>
</organism>
<accession>A0ABU7SJV2</accession>
<proteinExistence type="predicted"/>
<evidence type="ECO:0000313" key="2">
    <source>
        <dbReference type="EMBL" id="MEE6310252.1"/>
    </source>
</evidence>